<keyword evidence="7" id="KW-1185">Reference proteome</keyword>
<name>A0A0L0DJI9_THETB</name>
<dbReference type="EMBL" id="GL349467">
    <property type="protein sequence ID" value="KNC51468.1"/>
    <property type="molecule type" value="Genomic_DNA"/>
</dbReference>
<gene>
    <name evidence="6" type="ORF">AMSG_07664</name>
</gene>
<proteinExistence type="inferred from homology"/>
<dbReference type="RefSeq" id="XP_013756130.1">
    <property type="nucleotide sequence ID" value="XM_013900676.1"/>
</dbReference>
<dbReference type="AlphaFoldDB" id="A0A0L0DJI9"/>
<evidence type="ECO:0000256" key="3">
    <source>
        <dbReference type="SAM" id="MobiDB-lite"/>
    </source>
</evidence>
<evidence type="ECO:0000313" key="7">
    <source>
        <dbReference type="Proteomes" id="UP000054408"/>
    </source>
</evidence>
<dbReference type="Pfam" id="PF03152">
    <property type="entry name" value="UFD1_N1"/>
    <property type="match status" value="1"/>
</dbReference>
<dbReference type="GO" id="GO:0031593">
    <property type="term" value="F:polyubiquitin modification-dependent protein binding"/>
    <property type="evidence" value="ECO:0007669"/>
    <property type="project" value="TreeGrafter"/>
</dbReference>
<dbReference type="InterPro" id="IPR055417">
    <property type="entry name" value="UFD1_N1"/>
</dbReference>
<dbReference type="GO" id="GO:0036503">
    <property type="term" value="P:ERAD pathway"/>
    <property type="evidence" value="ECO:0007669"/>
    <property type="project" value="TreeGrafter"/>
</dbReference>
<feature type="compositionally biased region" description="Low complexity" evidence="3">
    <location>
        <begin position="268"/>
        <end position="297"/>
    </location>
</feature>
<dbReference type="InterPro" id="IPR042299">
    <property type="entry name" value="Ufd1-like_Nn"/>
</dbReference>
<dbReference type="GO" id="GO:0006511">
    <property type="term" value="P:ubiquitin-dependent protein catabolic process"/>
    <property type="evidence" value="ECO:0007669"/>
    <property type="project" value="InterPro"/>
</dbReference>
<dbReference type="InterPro" id="IPR055418">
    <property type="entry name" value="UFD1_N2"/>
</dbReference>
<feature type="region of interest" description="Disordered" evidence="3">
    <location>
        <begin position="268"/>
        <end position="325"/>
    </location>
</feature>
<dbReference type="STRING" id="461836.A0A0L0DJI9"/>
<evidence type="ECO:0000259" key="4">
    <source>
        <dbReference type="Pfam" id="PF03152"/>
    </source>
</evidence>
<dbReference type="Gene3D" id="3.10.330.10">
    <property type="match status" value="1"/>
</dbReference>
<feature type="compositionally biased region" description="Acidic residues" evidence="3">
    <location>
        <begin position="244"/>
        <end position="253"/>
    </location>
</feature>
<dbReference type="Gene3D" id="2.40.40.50">
    <property type="entry name" value="Ubiquitin fusion degradation protein UFD1, N-terminal domain"/>
    <property type="match status" value="1"/>
</dbReference>
<dbReference type="GO" id="GO:0034098">
    <property type="term" value="C:VCP-NPL4-UFD1 AAA ATPase complex"/>
    <property type="evidence" value="ECO:0007669"/>
    <property type="project" value="TreeGrafter"/>
</dbReference>
<dbReference type="OMA" id="KPRFQGA"/>
<dbReference type="PANTHER" id="PTHR12555:SF13">
    <property type="entry name" value="UBIQUITIN RECOGNITION FACTOR IN ER-ASSOCIATED DEGRADATION PROTEIN 1"/>
    <property type="match status" value="1"/>
</dbReference>
<dbReference type="FunFam" id="2.40.40.50:FF:000001">
    <property type="entry name" value="Ubiquitin fusion degradation protein 1 homolog"/>
    <property type="match status" value="1"/>
</dbReference>
<reference evidence="6 7" key="1">
    <citation type="submission" date="2010-05" db="EMBL/GenBank/DDBJ databases">
        <title>The Genome Sequence of Thecamonas trahens ATCC 50062.</title>
        <authorList>
            <consortium name="The Broad Institute Genome Sequencing Platform"/>
            <person name="Russ C."/>
            <person name="Cuomo C."/>
            <person name="Shea T."/>
            <person name="Young S.K."/>
            <person name="Zeng Q."/>
            <person name="Koehrsen M."/>
            <person name="Haas B."/>
            <person name="Borodovsky M."/>
            <person name="Guigo R."/>
            <person name="Alvarado L."/>
            <person name="Berlin A."/>
            <person name="Bochicchio J."/>
            <person name="Borenstein D."/>
            <person name="Chapman S."/>
            <person name="Chen Z."/>
            <person name="Freedman E."/>
            <person name="Gellesch M."/>
            <person name="Goldberg J."/>
            <person name="Griggs A."/>
            <person name="Gujja S."/>
            <person name="Heilman E."/>
            <person name="Heiman D."/>
            <person name="Hepburn T."/>
            <person name="Howarth C."/>
            <person name="Jen D."/>
            <person name="Larson L."/>
            <person name="Mehta T."/>
            <person name="Park D."/>
            <person name="Pearson M."/>
            <person name="Roberts A."/>
            <person name="Saif S."/>
            <person name="Shenoy N."/>
            <person name="Sisk P."/>
            <person name="Stolte C."/>
            <person name="Sykes S."/>
            <person name="Thomson T."/>
            <person name="Walk T."/>
            <person name="White J."/>
            <person name="Yandava C."/>
            <person name="Burger G."/>
            <person name="Gray M.W."/>
            <person name="Holland P.W.H."/>
            <person name="King N."/>
            <person name="Lang F.B.F."/>
            <person name="Roger A.J."/>
            <person name="Ruiz-Trillo I."/>
            <person name="Lander E."/>
            <person name="Nusbaum C."/>
        </authorList>
    </citation>
    <scope>NUCLEOTIDE SEQUENCE [LARGE SCALE GENOMIC DNA]</scope>
    <source>
        <strain evidence="6 7">ATCC 50062</strain>
    </source>
</reference>
<comment type="similarity">
    <text evidence="1">Belongs to the UFD1 family.</text>
</comment>
<feature type="domain" description="Ubiquitin fusion degradation protein UFD1 N-terminal subdomain 1" evidence="4">
    <location>
        <begin position="15"/>
        <end position="110"/>
    </location>
</feature>
<dbReference type="OrthoDB" id="422728at2759"/>
<evidence type="ECO:0000256" key="1">
    <source>
        <dbReference type="ARBA" id="ARBA00006043"/>
    </source>
</evidence>
<organism evidence="6 7">
    <name type="scientific">Thecamonas trahens ATCC 50062</name>
    <dbReference type="NCBI Taxonomy" id="461836"/>
    <lineage>
        <taxon>Eukaryota</taxon>
        <taxon>Apusozoa</taxon>
        <taxon>Apusomonadida</taxon>
        <taxon>Apusomonadidae</taxon>
        <taxon>Thecamonas</taxon>
    </lineage>
</organism>
<dbReference type="Proteomes" id="UP000054408">
    <property type="component" value="Unassembled WGS sequence"/>
</dbReference>
<evidence type="ECO:0000313" key="6">
    <source>
        <dbReference type="EMBL" id="KNC51468.1"/>
    </source>
</evidence>
<evidence type="ECO:0000256" key="2">
    <source>
        <dbReference type="ARBA" id="ARBA00022786"/>
    </source>
</evidence>
<dbReference type="Pfam" id="PF24842">
    <property type="entry name" value="UFD1_N2"/>
    <property type="match status" value="1"/>
</dbReference>
<feature type="region of interest" description="Disordered" evidence="3">
    <location>
        <begin position="226"/>
        <end position="253"/>
    </location>
</feature>
<dbReference type="PANTHER" id="PTHR12555">
    <property type="entry name" value="UBIQUITIN FUSION DEGRADATON PROTEIN 1"/>
    <property type="match status" value="1"/>
</dbReference>
<evidence type="ECO:0000259" key="5">
    <source>
        <dbReference type="Pfam" id="PF24842"/>
    </source>
</evidence>
<keyword evidence="2" id="KW-0833">Ubl conjugation pathway</keyword>
<dbReference type="eggNOG" id="KOG1816">
    <property type="taxonomic scope" value="Eukaryota"/>
</dbReference>
<dbReference type="GeneID" id="25566535"/>
<dbReference type="InterPro" id="IPR004854">
    <property type="entry name" value="Ufd1-like"/>
</dbReference>
<feature type="domain" description="Ubiquitin fusion degradation protein UFD1 N-terminal subdomain 2" evidence="5">
    <location>
        <begin position="112"/>
        <end position="189"/>
    </location>
</feature>
<sequence length="325" mass="34574">MDFFGFGRRAQPTTFAERYQVYPVSFLGRPDLETGNKIVLPPSALDKLARLSIVYPMLFELRNENTGSISHCGVLEFVAEEGRAYIPYWLMQSLLLQEGGILTVRNVSLPLGTFVKLKPQSVAFLDISNPKAVLENSLRSFATLTKDDVIKIHYNDRDYYLAVEEVRPDTHNGGICVIETDMEVDFSPPVGYVDPSTLASKVSSSTAAASSSSAAAPVTADGLVLGAGADDAKPKQSPNSDSDSYSDSDSDSDSDAAAKASYWAKLGSGHSLRSSGSTARASASASSANAAADPAAALPLRDRKVASSVPENFTAFGGKGRSLRD</sequence>
<accession>A0A0L0DJI9</accession>
<protein>
    <submittedName>
        <fullName evidence="6">Ubiquitin fusion degradation protein</fullName>
    </submittedName>
</protein>